<keyword evidence="2" id="KW-1185">Reference proteome</keyword>
<proteinExistence type="predicted"/>
<evidence type="ECO:0000313" key="2">
    <source>
        <dbReference type="Proteomes" id="UP000015106"/>
    </source>
</evidence>
<accession>A0A8R7Q5M3</accession>
<reference evidence="2" key="1">
    <citation type="journal article" date="2013" name="Nature">
        <title>Draft genome of the wheat A-genome progenitor Triticum urartu.</title>
        <authorList>
            <person name="Ling H.Q."/>
            <person name="Zhao S."/>
            <person name="Liu D."/>
            <person name="Wang J."/>
            <person name="Sun H."/>
            <person name="Zhang C."/>
            <person name="Fan H."/>
            <person name="Li D."/>
            <person name="Dong L."/>
            <person name="Tao Y."/>
            <person name="Gao C."/>
            <person name="Wu H."/>
            <person name="Li Y."/>
            <person name="Cui Y."/>
            <person name="Guo X."/>
            <person name="Zheng S."/>
            <person name="Wang B."/>
            <person name="Yu K."/>
            <person name="Liang Q."/>
            <person name="Yang W."/>
            <person name="Lou X."/>
            <person name="Chen J."/>
            <person name="Feng M."/>
            <person name="Jian J."/>
            <person name="Zhang X."/>
            <person name="Luo G."/>
            <person name="Jiang Y."/>
            <person name="Liu J."/>
            <person name="Wang Z."/>
            <person name="Sha Y."/>
            <person name="Zhang B."/>
            <person name="Wu H."/>
            <person name="Tang D."/>
            <person name="Shen Q."/>
            <person name="Xue P."/>
            <person name="Zou S."/>
            <person name="Wang X."/>
            <person name="Liu X."/>
            <person name="Wang F."/>
            <person name="Yang Y."/>
            <person name="An X."/>
            <person name="Dong Z."/>
            <person name="Zhang K."/>
            <person name="Zhang X."/>
            <person name="Luo M.C."/>
            <person name="Dvorak J."/>
            <person name="Tong Y."/>
            <person name="Wang J."/>
            <person name="Yang H."/>
            <person name="Li Z."/>
            <person name="Wang D."/>
            <person name="Zhang A."/>
            <person name="Wang J."/>
        </authorList>
    </citation>
    <scope>NUCLEOTIDE SEQUENCE</scope>
    <source>
        <strain evidence="2">cv. G1812</strain>
    </source>
</reference>
<dbReference type="Gramene" id="TuG1812G0400001987.01.T01">
    <property type="protein sequence ID" value="TuG1812G0400001987.01.T01.cds299495"/>
    <property type="gene ID" value="TuG1812G0400001987.01"/>
</dbReference>
<dbReference type="Proteomes" id="UP000015106">
    <property type="component" value="Chromosome 4"/>
</dbReference>
<reference evidence="1" key="3">
    <citation type="submission" date="2022-06" db="UniProtKB">
        <authorList>
            <consortium name="EnsemblPlants"/>
        </authorList>
    </citation>
    <scope>IDENTIFICATION</scope>
</reference>
<dbReference type="EnsemblPlants" id="TuG1812G0400001987.01.T01">
    <property type="protein sequence ID" value="TuG1812G0400001987.01.T01.cds299495"/>
    <property type="gene ID" value="TuG1812G0400001987.01"/>
</dbReference>
<name>A0A8R7Q5M3_TRIUA</name>
<sequence length="61" mass="6684">MALDSLFSTFLVDNKLAVYVELLCGIATMVLDESGNNVLCFVLILCCKHKSVTICSLRTTL</sequence>
<evidence type="ECO:0000313" key="1">
    <source>
        <dbReference type="EnsemblPlants" id="TuG1812G0400001987.01.T01.cds299495"/>
    </source>
</evidence>
<protein>
    <submittedName>
        <fullName evidence="1">Uncharacterized protein</fullName>
    </submittedName>
</protein>
<organism evidence="1 2">
    <name type="scientific">Triticum urartu</name>
    <name type="common">Red wild einkorn</name>
    <name type="synonym">Crithodium urartu</name>
    <dbReference type="NCBI Taxonomy" id="4572"/>
    <lineage>
        <taxon>Eukaryota</taxon>
        <taxon>Viridiplantae</taxon>
        <taxon>Streptophyta</taxon>
        <taxon>Embryophyta</taxon>
        <taxon>Tracheophyta</taxon>
        <taxon>Spermatophyta</taxon>
        <taxon>Magnoliopsida</taxon>
        <taxon>Liliopsida</taxon>
        <taxon>Poales</taxon>
        <taxon>Poaceae</taxon>
        <taxon>BOP clade</taxon>
        <taxon>Pooideae</taxon>
        <taxon>Triticodae</taxon>
        <taxon>Triticeae</taxon>
        <taxon>Triticinae</taxon>
        <taxon>Triticum</taxon>
    </lineage>
</organism>
<reference evidence="1" key="2">
    <citation type="submission" date="2018-03" db="EMBL/GenBank/DDBJ databases">
        <title>The Triticum urartu genome reveals the dynamic nature of wheat genome evolution.</title>
        <authorList>
            <person name="Ling H."/>
            <person name="Ma B."/>
            <person name="Shi X."/>
            <person name="Liu H."/>
            <person name="Dong L."/>
            <person name="Sun H."/>
            <person name="Cao Y."/>
            <person name="Gao Q."/>
            <person name="Zheng S."/>
            <person name="Li Y."/>
            <person name="Yu Y."/>
            <person name="Du H."/>
            <person name="Qi M."/>
            <person name="Li Y."/>
            <person name="Yu H."/>
            <person name="Cui Y."/>
            <person name="Wang N."/>
            <person name="Chen C."/>
            <person name="Wu H."/>
            <person name="Zhao Y."/>
            <person name="Zhang J."/>
            <person name="Li Y."/>
            <person name="Zhou W."/>
            <person name="Zhang B."/>
            <person name="Hu W."/>
            <person name="Eijk M."/>
            <person name="Tang J."/>
            <person name="Witsenboer H."/>
            <person name="Zhao S."/>
            <person name="Li Z."/>
            <person name="Zhang A."/>
            <person name="Wang D."/>
            <person name="Liang C."/>
        </authorList>
    </citation>
    <scope>NUCLEOTIDE SEQUENCE [LARGE SCALE GENOMIC DNA]</scope>
    <source>
        <strain evidence="1">cv. G1812</strain>
    </source>
</reference>
<dbReference type="AlphaFoldDB" id="A0A8R7Q5M3"/>